<dbReference type="RefSeq" id="WP_149566628.1">
    <property type="nucleotide sequence ID" value="NZ_CP035807.1"/>
</dbReference>
<reference evidence="1 2" key="1">
    <citation type="submission" date="2019-02" db="EMBL/GenBank/DDBJ databases">
        <authorList>
            <person name="Fomenkov A."/>
            <person name="Dubinina G."/>
            <person name="Grabovich M."/>
            <person name="Vincze T."/>
            <person name="Roberts R.J."/>
        </authorList>
    </citation>
    <scope>NUCLEOTIDE SEQUENCE [LARGE SCALE GENOMIC DNA]</scope>
    <source>
        <strain evidence="1 2">P</strain>
    </source>
</reference>
<sequence length="694" mass="81032">MLSHFHLDGDNIKILSENILENKTFSSSKTDYLLNRDFYENGFSIFDIVNSKEHLTRSKIRSCSFIDTPEKFIKDICNNSMVIGISATATINSNFNNYDLDYLKSNLQDNFYKISDSEFDRLKNRADEWSKYYKEIDVSVDYIHSGSFVDLFGDEGAANDFKFRVSGDKFVLQRYFRLFTAYKHFIGNRKLTSFICFFNKQLKVDDEKFDLALFKNFAEMVFGESESIVTLSGNNFEVKKSKIIEDLSLGKRRFIVTNYQTVGAGQNLQFPIPKGADYVKINDFEARSEIDINGIYLDKPTNILINVFNSELDDKDLYKYIFQLEFILQSGAISPKDFSDMLQNLFSRNNYTCTNLYNTSVFNRAVVKIILQALGRVSRSNIKSPTIDILIDYELKDILSKTKLPKDLITVKEYEYILDSLDADEYLDNKEIEYINRASTKSNRSSILITRFINQESWSIYSIEMWKEMRNTVLRNPGVVDLSIIDSKFKDLFLELEKSRSEYWYKEEYEFKDVDISFKPNNQYKEVNEIESRLTDLLKIPMLRDYFEEQSYAREFAEYKYMLTPPVFNNIYKGALGEVAGSFIFREIFGIELKELDIEQYEKFDFKTIDGIYVDFKYWKGDYFIDESVYIDKIKSKASIVGAKSVYIINILMDDDTPSNIKQIDNISVIPYLYDTEGNINKVAAEYILEGFGL</sequence>
<dbReference type="EMBL" id="CP035807">
    <property type="protein sequence ID" value="QEN03369.1"/>
    <property type="molecule type" value="Genomic_DNA"/>
</dbReference>
<evidence type="ECO:0000313" key="2">
    <source>
        <dbReference type="Proteomes" id="UP000323824"/>
    </source>
</evidence>
<proteinExistence type="predicted"/>
<reference evidence="1 2" key="2">
    <citation type="submission" date="2019-09" db="EMBL/GenBank/DDBJ databases">
        <title>Complete Genome Sequence and Methylome Analysis of free living Spirochaetas.</title>
        <authorList>
            <person name="Leshcheva N."/>
            <person name="Mikheeva N."/>
        </authorList>
    </citation>
    <scope>NUCLEOTIDE SEQUENCE [LARGE SCALE GENOMIC DNA]</scope>
    <source>
        <strain evidence="1 2">P</strain>
    </source>
</reference>
<dbReference type="OrthoDB" id="6372157at2"/>
<gene>
    <name evidence="1" type="ORF">EW093_01160</name>
</gene>
<dbReference type="KEGG" id="sper:EW093_01160"/>
<accession>A0A5C1Q8Z3</accession>
<dbReference type="Proteomes" id="UP000323824">
    <property type="component" value="Chromosome"/>
</dbReference>
<name>A0A5C1Q8Z3_9SPIO</name>
<evidence type="ECO:0000313" key="1">
    <source>
        <dbReference type="EMBL" id="QEN03369.1"/>
    </source>
</evidence>
<organism evidence="1 2">
    <name type="scientific">Thiospirochaeta perfilievii</name>
    <dbReference type="NCBI Taxonomy" id="252967"/>
    <lineage>
        <taxon>Bacteria</taxon>
        <taxon>Pseudomonadati</taxon>
        <taxon>Spirochaetota</taxon>
        <taxon>Spirochaetia</taxon>
        <taxon>Spirochaetales</taxon>
        <taxon>Spirochaetaceae</taxon>
        <taxon>Thiospirochaeta</taxon>
    </lineage>
</organism>
<dbReference type="AlphaFoldDB" id="A0A5C1Q8Z3"/>
<keyword evidence="2" id="KW-1185">Reference proteome</keyword>
<protein>
    <submittedName>
        <fullName evidence="1">Uncharacterized protein</fullName>
    </submittedName>
</protein>